<evidence type="ECO:0000256" key="6">
    <source>
        <dbReference type="SAM" id="MobiDB-lite"/>
    </source>
</evidence>
<feature type="active site" description="Nucleophile" evidence="5">
    <location>
        <position position="392"/>
    </location>
</feature>
<dbReference type="PROSITE" id="PS51686">
    <property type="entry name" value="SAM_MT_RSMB_NOP"/>
    <property type="match status" value="1"/>
</dbReference>
<dbReference type="SUPFAM" id="SSF53335">
    <property type="entry name" value="S-adenosyl-L-methionine-dependent methyltransferases"/>
    <property type="match status" value="1"/>
</dbReference>
<dbReference type="GO" id="GO:0003723">
    <property type="term" value="F:RNA binding"/>
    <property type="evidence" value="ECO:0007669"/>
    <property type="project" value="UniProtKB-UniRule"/>
</dbReference>
<feature type="binding site" evidence="5">
    <location>
        <position position="296"/>
    </location>
    <ligand>
        <name>S-adenosyl-L-methionine</name>
        <dbReference type="ChEBI" id="CHEBI:59789"/>
    </ligand>
</feature>
<evidence type="ECO:0000256" key="1">
    <source>
        <dbReference type="ARBA" id="ARBA00022603"/>
    </source>
</evidence>
<evidence type="ECO:0000256" key="5">
    <source>
        <dbReference type="PROSITE-ProRule" id="PRU01023"/>
    </source>
</evidence>
<dbReference type="GO" id="GO:0001510">
    <property type="term" value="P:RNA methylation"/>
    <property type="evidence" value="ECO:0007669"/>
    <property type="project" value="InterPro"/>
</dbReference>
<dbReference type="InterPro" id="IPR049560">
    <property type="entry name" value="MeTrfase_RsmB-F_NOP2_cat"/>
</dbReference>
<sequence length="460" mass="49543">MNIPSNTSQPRSRNGSKKTGPSRNGQARSGRSRAPAAPVVPDPTREIAYDIVRGVIENRRMLETTLGRSQEAREAEPRDRAAAHRLGAATLRHLGTLSAVLEPFLRKQPPEPVRVALLIGACQLLFLETPPHAAVGTTVNLLRRRDLAPFAGLANAVLRKVATQGATLLEGLDQERLNIPGWMWSSWKYLGPSVARRIARGLAQEAPLDLTLKPDAPPMEEGIVLPTGSVRFPAGTRVPDLPGFEEGTFWVQDAAAALPARLLAAKPGEHVADLCAAPGGKTAQLACTGAQVTALERDPARLERLKENLTRLKLDTVKTVCADAAAWQPEAPLDAILLDAPCSATGTARRHPDALWIKRPRDLAALIEAQTGLLAAAARMLKPGGRLVYAVCSLQQEEGPDQARKIAGQFGLKAYPIKPEEMQDLPEALTPEGWVRTHPGLWPDLGGMDGFFAARFIKEG</sequence>
<accession>A0A6S6PLW7</accession>
<evidence type="ECO:0000256" key="2">
    <source>
        <dbReference type="ARBA" id="ARBA00022679"/>
    </source>
</evidence>
<dbReference type="InterPro" id="IPR023267">
    <property type="entry name" value="RCMT"/>
</dbReference>
<proteinExistence type="inferred from homology"/>
<dbReference type="CDD" id="cd02440">
    <property type="entry name" value="AdoMet_MTases"/>
    <property type="match status" value="1"/>
</dbReference>
<dbReference type="Pfam" id="PF01189">
    <property type="entry name" value="Methyltr_RsmB-F"/>
    <property type="match status" value="1"/>
</dbReference>
<dbReference type="Gene3D" id="1.10.940.10">
    <property type="entry name" value="NusB-like"/>
    <property type="match status" value="1"/>
</dbReference>
<evidence type="ECO:0000256" key="4">
    <source>
        <dbReference type="ARBA" id="ARBA00022884"/>
    </source>
</evidence>
<evidence type="ECO:0000313" key="8">
    <source>
        <dbReference type="EMBL" id="BCI67665.1"/>
    </source>
</evidence>
<dbReference type="InterPro" id="IPR006027">
    <property type="entry name" value="NusB_RsmB_TIM44"/>
</dbReference>
<dbReference type="PANTHER" id="PTHR22807">
    <property type="entry name" value="NOP2 YEAST -RELATED NOL1/NOP2/FMU SUN DOMAIN-CONTAINING"/>
    <property type="match status" value="1"/>
</dbReference>
<dbReference type="SUPFAM" id="SSF48013">
    <property type="entry name" value="NusB-like"/>
    <property type="match status" value="1"/>
</dbReference>
<feature type="binding site" evidence="5">
    <location>
        <begin position="275"/>
        <end position="281"/>
    </location>
    <ligand>
        <name>S-adenosyl-L-methionine</name>
        <dbReference type="ChEBI" id="CHEBI:59789"/>
    </ligand>
</feature>
<dbReference type="Proteomes" id="UP000515220">
    <property type="component" value="Chromosome"/>
</dbReference>
<feature type="domain" description="SAM-dependent MTase RsmB/NOP-type" evidence="7">
    <location>
        <begin position="184"/>
        <end position="459"/>
    </location>
</feature>
<dbReference type="Pfam" id="PF01029">
    <property type="entry name" value="NusB"/>
    <property type="match status" value="1"/>
</dbReference>
<keyword evidence="3 5" id="KW-0949">S-adenosyl-L-methionine</keyword>
<dbReference type="EMBL" id="AP023326">
    <property type="protein sequence ID" value="BCI67665.1"/>
    <property type="molecule type" value="Genomic_DNA"/>
</dbReference>
<reference evidence="8 9" key="1">
    <citation type="submission" date="2020-07" db="EMBL/GenBank/DDBJ databases">
        <title>Complete Genome Sequence of an acetic acid bacterium, Acetobacter aceti JCM20276.</title>
        <authorList>
            <person name="Hirose Y."/>
            <person name="Mihara H."/>
        </authorList>
    </citation>
    <scope>NUCLEOTIDE SEQUENCE [LARGE SCALE GENOMIC DNA]</scope>
    <source>
        <strain evidence="8 9">JCM20276</strain>
    </source>
</reference>
<feature type="binding site" evidence="5">
    <location>
        <position position="323"/>
    </location>
    <ligand>
        <name>S-adenosyl-L-methionine</name>
        <dbReference type="ChEBI" id="CHEBI:59789"/>
    </ligand>
</feature>
<gene>
    <name evidence="8" type="primary">sun</name>
    <name evidence="8" type="ORF">AAJCM20276_22890</name>
</gene>
<organism evidence="8 9">
    <name type="scientific">Acetobacter aceti</name>
    <dbReference type="NCBI Taxonomy" id="435"/>
    <lineage>
        <taxon>Bacteria</taxon>
        <taxon>Pseudomonadati</taxon>
        <taxon>Pseudomonadota</taxon>
        <taxon>Alphaproteobacteria</taxon>
        <taxon>Acetobacterales</taxon>
        <taxon>Acetobacteraceae</taxon>
        <taxon>Acetobacter</taxon>
        <taxon>Acetobacter subgen. Acetobacter</taxon>
    </lineage>
</organism>
<feature type="binding site" evidence="5">
    <location>
        <position position="339"/>
    </location>
    <ligand>
        <name>S-adenosyl-L-methionine</name>
        <dbReference type="ChEBI" id="CHEBI:59789"/>
    </ligand>
</feature>
<dbReference type="InterPro" id="IPR029063">
    <property type="entry name" value="SAM-dependent_MTases_sf"/>
</dbReference>
<evidence type="ECO:0000313" key="9">
    <source>
        <dbReference type="Proteomes" id="UP000515220"/>
    </source>
</evidence>
<dbReference type="PANTHER" id="PTHR22807:SF61">
    <property type="entry name" value="NOL1_NOP2_SUN FAMILY PROTEIN _ ANTITERMINATION NUSB DOMAIN-CONTAINING PROTEIN"/>
    <property type="match status" value="1"/>
</dbReference>
<dbReference type="GO" id="GO:0006355">
    <property type="term" value="P:regulation of DNA-templated transcription"/>
    <property type="evidence" value="ECO:0007669"/>
    <property type="project" value="InterPro"/>
</dbReference>
<dbReference type="InterPro" id="IPR001678">
    <property type="entry name" value="MeTrfase_RsmB-F_NOP2_dom"/>
</dbReference>
<dbReference type="AlphaFoldDB" id="A0A6S6PLW7"/>
<keyword evidence="1 5" id="KW-0489">Methyltransferase</keyword>
<dbReference type="Gene3D" id="3.40.50.150">
    <property type="entry name" value="Vaccinia Virus protein VP39"/>
    <property type="match status" value="1"/>
</dbReference>
<dbReference type="InterPro" id="IPR035926">
    <property type="entry name" value="NusB-like_sf"/>
</dbReference>
<dbReference type="RefSeq" id="WP_099347074.1">
    <property type="nucleotide sequence ID" value="NZ_AP023326.1"/>
</dbReference>
<dbReference type="GO" id="GO:0008173">
    <property type="term" value="F:RNA methyltransferase activity"/>
    <property type="evidence" value="ECO:0007669"/>
    <property type="project" value="InterPro"/>
</dbReference>
<keyword evidence="4 5" id="KW-0694">RNA-binding</keyword>
<name>A0A6S6PLW7_ACEAC</name>
<feature type="region of interest" description="Disordered" evidence="6">
    <location>
        <begin position="1"/>
        <end position="42"/>
    </location>
</feature>
<feature type="compositionally biased region" description="Polar residues" evidence="6">
    <location>
        <begin position="1"/>
        <end position="26"/>
    </location>
</feature>
<dbReference type="PRINTS" id="PR02008">
    <property type="entry name" value="RCMTFAMILY"/>
</dbReference>
<feature type="compositionally biased region" description="Low complexity" evidence="6">
    <location>
        <begin position="27"/>
        <end position="37"/>
    </location>
</feature>
<protein>
    <submittedName>
        <fullName evidence="8">MFS transporter</fullName>
    </submittedName>
</protein>
<comment type="similarity">
    <text evidence="5">Belongs to the class I-like SAM-binding methyltransferase superfamily. RsmB/NOP family.</text>
</comment>
<evidence type="ECO:0000259" key="7">
    <source>
        <dbReference type="PROSITE" id="PS51686"/>
    </source>
</evidence>
<evidence type="ECO:0000256" key="3">
    <source>
        <dbReference type="ARBA" id="ARBA00022691"/>
    </source>
</evidence>
<keyword evidence="2 5" id="KW-0808">Transferase</keyword>